<dbReference type="AlphaFoldDB" id="A0A8H7J7W6"/>
<dbReference type="InterPro" id="IPR001254">
    <property type="entry name" value="Trypsin_dom"/>
</dbReference>
<evidence type="ECO:0000259" key="8">
    <source>
        <dbReference type="PROSITE" id="PS50240"/>
    </source>
</evidence>
<evidence type="ECO:0000256" key="7">
    <source>
        <dbReference type="SAM" id="SignalP"/>
    </source>
</evidence>
<evidence type="ECO:0000256" key="4">
    <source>
        <dbReference type="ARBA" id="ARBA00022825"/>
    </source>
</evidence>
<keyword evidence="5" id="KW-1015">Disulfide bond</keyword>
<keyword evidence="10" id="KW-1185">Reference proteome</keyword>
<dbReference type="FunFam" id="2.40.10.10:FF:000077">
    <property type="entry name" value="Predicted protein"/>
    <property type="match status" value="1"/>
</dbReference>
<keyword evidence="3 6" id="KW-0378">Hydrolase</keyword>
<dbReference type="InterPro" id="IPR050430">
    <property type="entry name" value="Peptidase_S1"/>
</dbReference>
<reference evidence="9" key="1">
    <citation type="submission" date="2018-12" db="EMBL/GenBank/DDBJ databases">
        <authorList>
            <person name="Syme R.A."/>
            <person name="Farfan-Caceres L."/>
            <person name="Lichtenzveig J."/>
        </authorList>
    </citation>
    <scope>NUCLEOTIDE SEQUENCE</scope>
    <source>
        <strain evidence="9">Al4</strain>
    </source>
</reference>
<evidence type="ECO:0000313" key="10">
    <source>
        <dbReference type="Proteomes" id="UP000651452"/>
    </source>
</evidence>
<dbReference type="CDD" id="cd00190">
    <property type="entry name" value="Tryp_SPc"/>
    <property type="match status" value="1"/>
</dbReference>
<evidence type="ECO:0000256" key="6">
    <source>
        <dbReference type="RuleBase" id="RU363034"/>
    </source>
</evidence>
<dbReference type="PRINTS" id="PR00722">
    <property type="entry name" value="CHYMOTRYPSIN"/>
</dbReference>
<dbReference type="SUPFAM" id="SSF50494">
    <property type="entry name" value="Trypsin-like serine proteases"/>
    <property type="match status" value="1"/>
</dbReference>
<dbReference type="InterPro" id="IPR009003">
    <property type="entry name" value="Peptidase_S1_PA"/>
</dbReference>
<feature type="chain" id="PRO_5034765962" description="Peptidase S1 domain-containing protein" evidence="7">
    <location>
        <begin position="19"/>
        <end position="261"/>
    </location>
</feature>
<evidence type="ECO:0000256" key="3">
    <source>
        <dbReference type="ARBA" id="ARBA00022801"/>
    </source>
</evidence>
<comment type="similarity">
    <text evidence="1">Belongs to the peptidase S1 family.</text>
</comment>
<protein>
    <recommendedName>
        <fullName evidence="8">Peptidase S1 domain-containing protein</fullName>
    </recommendedName>
</protein>
<dbReference type="GO" id="GO:0004252">
    <property type="term" value="F:serine-type endopeptidase activity"/>
    <property type="evidence" value="ECO:0007669"/>
    <property type="project" value="InterPro"/>
</dbReference>
<dbReference type="Pfam" id="PF00089">
    <property type="entry name" value="Trypsin"/>
    <property type="match status" value="1"/>
</dbReference>
<dbReference type="OrthoDB" id="6380398at2759"/>
<keyword evidence="2 6" id="KW-0645">Protease</keyword>
<dbReference type="PANTHER" id="PTHR24276">
    <property type="entry name" value="POLYSERASE-RELATED"/>
    <property type="match status" value="1"/>
</dbReference>
<dbReference type="PROSITE" id="PS50240">
    <property type="entry name" value="TRYPSIN_DOM"/>
    <property type="match status" value="1"/>
</dbReference>
<organism evidence="9 10">
    <name type="scientific">Ascochyta lentis</name>
    <dbReference type="NCBI Taxonomy" id="205686"/>
    <lineage>
        <taxon>Eukaryota</taxon>
        <taxon>Fungi</taxon>
        <taxon>Dikarya</taxon>
        <taxon>Ascomycota</taxon>
        <taxon>Pezizomycotina</taxon>
        <taxon>Dothideomycetes</taxon>
        <taxon>Pleosporomycetidae</taxon>
        <taxon>Pleosporales</taxon>
        <taxon>Pleosporineae</taxon>
        <taxon>Didymellaceae</taxon>
        <taxon>Ascochyta</taxon>
    </lineage>
</organism>
<dbReference type="SMART" id="SM00020">
    <property type="entry name" value="Tryp_SPc"/>
    <property type="match status" value="1"/>
</dbReference>
<evidence type="ECO:0000256" key="5">
    <source>
        <dbReference type="ARBA" id="ARBA00023157"/>
    </source>
</evidence>
<dbReference type="InterPro" id="IPR033116">
    <property type="entry name" value="TRYPSIN_SER"/>
</dbReference>
<dbReference type="EMBL" id="RZGK01000008">
    <property type="protein sequence ID" value="KAF9697331.1"/>
    <property type="molecule type" value="Genomic_DNA"/>
</dbReference>
<name>A0A8H7J7W6_9PLEO</name>
<evidence type="ECO:0000256" key="2">
    <source>
        <dbReference type="ARBA" id="ARBA00022670"/>
    </source>
</evidence>
<dbReference type="PANTHER" id="PTHR24276:SF98">
    <property type="entry name" value="FI18310P1-RELATED"/>
    <property type="match status" value="1"/>
</dbReference>
<comment type="caution">
    <text evidence="9">The sequence shown here is derived from an EMBL/GenBank/DDBJ whole genome shotgun (WGS) entry which is preliminary data.</text>
</comment>
<evidence type="ECO:0000256" key="1">
    <source>
        <dbReference type="ARBA" id="ARBA00007664"/>
    </source>
</evidence>
<keyword evidence="4 6" id="KW-0720">Serine protease</keyword>
<proteinExistence type="inferred from homology"/>
<dbReference type="InterPro" id="IPR001314">
    <property type="entry name" value="Peptidase_S1A"/>
</dbReference>
<reference evidence="9" key="2">
    <citation type="submission" date="2020-09" db="EMBL/GenBank/DDBJ databases">
        <title>Reference genome assembly for Australian Ascochyta lentis isolate Al4.</title>
        <authorList>
            <person name="Lee R.C."/>
            <person name="Farfan-Caceres L.M."/>
            <person name="Debler J.W."/>
            <person name="Williams A.H."/>
            <person name="Henares B.M."/>
        </authorList>
    </citation>
    <scope>NUCLEOTIDE SEQUENCE</scope>
    <source>
        <strain evidence="9">Al4</strain>
    </source>
</reference>
<dbReference type="Gene3D" id="2.40.10.10">
    <property type="entry name" value="Trypsin-like serine proteases"/>
    <property type="match status" value="2"/>
</dbReference>
<keyword evidence="7" id="KW-0732">Signal</keyword>
<dbReference type="Proteomes" id="UP000651452">
    <property type="component" value="Unassembled WGS sequence"/>
</dbReference>
<dbReference type="InterPro" id="IPR043504">
    <property type="entry name" value="Peptidase_S1_PA_chymotrypsin"/>
</dbReference>
<dbReference type="InterPro" id="IPR018114">
    <property type="entry name" value="TRYPSIN_HIS"/>
</dbReference>
<feature type="signal peptide" evidence="7">
    <location>
        <begin position="1"/>
        <end position="18"/>
    </location>
</feature>
<dbReference type="PROSITE" id="PS00134">
    <property type="entry name" value="TRYPSIN_HIS"/>
    <property type="match status" value="1"/>
</dbReference>
<gene>
    <name evidence="9" type="ORF">EKO04_004996</name>
</gene>
<evidence type="ECO:0000313" key="9">
    <source>
        <dbReference type="EMBL" id="KAF9697331.1"/>
    </source>
</evidence>
<dbReference type="PROSITE" id="PS00135">
    <property type="entry name" value="TRYPSIN_SER"/>
    <property type="match status" value="1"/>
</dbReference>
<feature type="domain" description="Peptidase S1" evidence="8">
    <location>
        <begin position="31"/>
        <end position="261"/>
    </location>
</feature>
<dbReference type="GO" id="GO:0006508">
    <property type="term" value="P:proteolysis"/>
    <property type="evidence" value="ECO:0007669"/>
    <property type="project" value="UniProtKB-KW"/>
</dbReference>
<accession>A0A8H7J7W6</accession>
<sequence>MTIKSLLAALAVLSAVSASPVPQIDIGASQIVGGVSAQAGDFPFIVSMQLDGDHICGGSLLDSTTVLTAAHCVEALPSKGVTIRAGSLKRNSGGVVSTVAQLIAHPGYNSTTSDSDVGILKLKTPIAETSTIKYASLAAAGTDPAPDTITTVAGWGTEESGAESSPVALRKVNVPIISRSKCYDEYQKNDPPYPVTDTMICAGLDAGGKDACQGDSGGPLIEASSGTVIGAVSWGIGCAAPKLPGVYARVSSLRDFIDKHL</sequence>